<name>A0AAT9GEE1_9RICK</name>
<sequence length="67" mass="7619">MTSIKAINKTSIIKITEHERGILYFSNLITSGLNKYAIIIDIKHGKIIVRIRNNIPIIKSSMKQIVI</sequence>
<reference evidence="1" key="1">
    <citation type="submission" date="2024-01" db="EMBL/GenBank/DDBJ databases">
        <title>Sequencing the genomes of a sandfly, Sergentomyia squamirostris, and its two endosymbionts.</title>
        <authorList>
            <person name="Itokawa K."/>
            <person name="Sanjoba C."/>
        </authorList>
    </citation>
    <scope>NUCLEOTIDE SEQUENCE</scope>
    <source>
        <strain evidence="1">WSSQ</strain>
    </source>
</reference>
<gene>
    <name evidence="1" type="ORF">DMENIID0003_12600</name>
</gene>
<organism evidence="1">
    <name type="scientific">Wolbachia endosymbiont of Sergentomyia squamirostris</name>
    <dbReference type="NCBI Taxonomy" id="3113640"/>
    <lineage>
        <taxon>Bacteria</taxon>
        <taxon>Pseudomonadati</taxon>
        <taxon>Pseudomonadota</taxon>
        <taxon>Alphaproteobacteria</taxon>
        <taxon>Rickettsiales</taxon>
        <taxon>Anaplasmataceae</taxon>
        <taxon>Wolbachieae</taxon>
        <taxon>Wolbachia</taxon>
    </lineage>
</organism>
<accession>A0AAT9GEE1</accession>
<evidence type="ECO:0000313" key="1">
    <source>
        <dbReference type="EMBL" id="BFD48186.1"/>
    </source>
</evidence>
<proteinExistence type="predicted"/>
<dbReference type="EMBL" id="AP029172">
    <property type="protein sequence ID" value="BFD48186.1"/>
    <property type="molecule type" value="Genomic_DNA"/>
</dbReference>
<protein>
    <submittedName>
        <fullName evidence="1">Uncharacterized protein</fullName>
    </submittedName>
</protein>
<dbReference type="AlphaFoldDB" id="A0AAT9GEE1"/>